<proteinExistence type="predicted"/>
<comment type="caution">
    <text evidence="2">The sequence shown here is derived from an EMBL/GenBank/DDBJ whole genome shotgun (WGS) entry which is preliminary data.</text>
</comment>
<dbReference type="Proteomes" id="UP000078397">
    <property type="component" value="Unassembled WGS sequence"/>
</dbReference>
<dbReference type="EMBL" id="LSBJ02000004">
    <property type="protein sequence ID" value="OAQ67271.1"/>
    <property type="molecule type" value="Genomic_DNA"/>
</dbReference>
<dbReference type="GO" id="GO:0061640">
    <property type="term" value="P:cytoskeleton-dependent cytokinesis"/>
    <property type="evidence" value="ECO:0007669"/>
    <property type="project" value="InterPro"/>
</dbReference>
<reference evidence="2 3" key="1">
    <citation type="journal article" date="2016" name="PLoS Pathog.">
        <title>Biosynthesis of antibiotic leucinostatins in bio-control fungus Purpureocillium lilacinum and their inhibition on phytophthora revealed by genome mining.</title>
        <authorList>
            <person name="Wang G."/>
            <person name="Liu Z."/>
            <person name="Lin R."/>
            <person name="Li E."/>
            <person name="Mao Z."/>
            <person name="Ling J."/>
            <person name="Yang Y."/>
            <person name="Yin W.B."/>
            <person name="Xie B."/>
        </authorList>
    </citation>
    <scope>NUCLEOTIDE SEQUENCE [LARGE SCALE GENOMIC DNA]</scope>
    <source>
        <strain evidence="2">170</strain>
    </source>
</reference>
<gene>
    <name evidence="2" type="ORF">VFPPC_14460</name>
</gene>
<keyword evidence="1" id="KW-0175">Coiled coil</keyword>
<dbReference type="OrthoDB" id="5403729at2759"/>
<dbReference type="GeneID" id="28856223"/>
<evidence type="ECO:0000313" key="3">
    <source>
        <dbReference type="Proteomes" id="UP000078397"/>
    </source>
</evidence>
<feature type="coiled-coil region" evidence="1">
    <location>
        <begin position="182"/>
        <end position="209"/>
    </location>
</feature>
<dbReference type="Pfam" id="PF07426">
    <property type="entry name" value="Dynactin_p22"/>
    <property type="match status" value="1"/>
</dbReference>
<sequence>MPVAIDMDNPLDQTTLTTISLLESRLLRIEHLLYGPTASHPPVHQDSAVQNMRDLERRFSMMVSHFRVYSELLNIYKSNPDFFHSPKASEPPSQLPTDAIQSIVISQASAFSSALSSLTAIQDSVVPDPAESATLIGLTDKMKAMEATQMAQSAEISDLRRRSEAVIRAWYENGVLDNSQSLADVETRVERVEKKIRQRERAIEDAKQV</sequence>
<dbReference type="RefSeq" id="XP_018144358.1">
    <property type="nucleotide sequence ID" value="XM_018292229.1"/>
</dbReference>
<evidence type="ECO:0000313" key="2">
    <source>
        <dbReference type="EMBL" id="OAQ67271.1"/>
    </source>
</evidence>
<dbReference type="STRING" id="1380566.A0A179FQ42"/>
<accession>A0A179FQ42</accession>
<dbReference type="AlphaFoldDB" id="A0A179FQ42"/>
<dbReference type="GO" id="GO:0005869">
    <property type="term" value="C:dynactin complex"/>
    <property type="evidence" value="ECO:0007669"/>
    <property type="project" value="InterPro"/>
</dbReference>
<dbReference type="InterPro" id="IPR009991">
    <property type="entry name" value="DCTN3"/>
</dbReference>
<evidence type="ECO:0000256" key="1">
    <source>
        <dbReference type="SAM" id="Coils"/>
    </source>
</evidence>
<name>A0A179FQ42_METCM</name>
<organism evidence="2 3">
    <name type="scientific">Pochonia chlamydosporia 170</name>
    <dbReference type="NCBI Taxonomy" id="1380566"/>
    <lineage>
        <taxon>Eukaryota</taxon>
        <taxon>Fungi</taxon>
        <taxon>Dikarya</taxon>
        <taxon>Ascomycota</taxon>
        <taxon>Pezizomycotina</taxon>
        <taxon>Sordariomycetes</taxon>
        <taxon>Hypocreomycetidae</taxon>
        <taxon>Hypocreales</taxon>
        <taxon>Clavicipitaceae</taxon>
        <taxon>Pochonia</taxon>
    </lineage>
</organism>
<dbReference type="KEGG" id="pchm:VFPPC_14460"/>
<keyword evidence="3" id="KW-1185">Reference proteome</keyword>
<protein>
    <submittedName>
        <fullName evidence="2">Nuclear distribution protein</fullName>
    </submittedName>
</protein>